<sequence>MNPNCQSSTPVPHQVTKPELQEEILPVTAHLIHRHHGIVIGLLKQTPKALERKIALHLSKIILRASCLQTLHITMLIVLK</sequence>
<dbReference type="AlphaFoldDB" id="A0A8C9HWW8"/>
<organism evidence="1 2">
    <name type="scientific">Piliocolobus tephrosceles</name>
    <name type="common">Ugandan red Colobus</name>
    <dbReference type="NCBI Taxonomy" id="591936"/>
    <lineage>
        <taxon>Eukaryota</taxon>
        <taxon>Metazoa</taxon>
        <taxon>Chordata</taxon>
        <taxon>Craniata</taxon>
        <taxon>Vertebrata</taxon>
        <taxon>Euteleostomi</taxon>
        <taxon>Mammalia</taxon>
        <taxon>Eutheria</taxon>
        <taxon>Euarchontoglires</taxon>
        <taxon>Primates</taxon>
        <taxon>Haplorrhini</taxon>
        <taxon>Catarrhini</taxon>
        <taxon>Cercopithecidae</taxon>
        <taxon>Colobinae</taxon>
        <taxon>Piliocolobus</taxon>
    </lineage>
</organism>
<reference evidence="1" key="2">
    <citation type="submission" date="2025-09" db="UniProtKB">
        <authorList>
            <consortium name="Ensembl"/>
        </authorList>
    </citation>
    <scope>IDENTIFICATION</scope>
</reference>
<evidence type="ECO:0000313" key="2">
    <source>
        <dbReference type="Proteomes" id="UP000694416"/>
    </source>
</evidence>
<proteinExistence type="predicted"/>
<evidence type="ECO:0000313" key="1">
    <source>
        <dbReference type="Ensembl" id="ENSPTEP00000027351.1"/>
    </source>
</evidence>
<dbReference type="Proteomes" id="UP000694416">
    <property type="component" value="Unplaced"/>
</dbReference>
<protein>
    <submittedName>
        <fullName evidence="1">Uncharacterized protein</fullName>
    </submittedName>
</protein>
<keyword evidence="2" id="KW-1185">Reference proteome</keyword>
<dbReference type="Ensembl" id="ENSPTET00000038350.1">
    <property type="protein sequence ID" value="ENSPTEP00000027351.1"/>
    <property type="gene ID" value="ENSPTEG00000027209.1"/>
</dbReference>
<accession>A0A8C9HWW8</accession>
<name>A0A8C9HWW8_9PRIM</name>
<reference evidence="1" key="1">
    <citation type="submission" date="2025-08" db="UniProtKB">
        <authorList>
            <consortium name="Ensembl"/>
        </authorList>
    </citation>
    <scope>IDENTIFICATION</scope>
</reference>